<dbReference type="PANTHER" id="PTHR37792:SF1">
    <property type="entry name" value="RIBONUCLEASE MRP PROTEIN SUBUNIT RMP1"/>
    <property type="match status" value="1"/>
</dbReference>
<dbReference type="GeneID" id="8437795"/>
<dbReference type="VEuPathDB" id="FungiDB:UREG_03164"/>
<dbReference type="EMBL" id="CH476616">
    <property type="protein sequence ID" value="EEP78318.1"/>
    <property type="molecule type" value="Genomic_DNA"/>
</dbReference>
<name>C4JPJ2_UNCRE</name>
<feature type="compositionally biased region" description="Basic and acidic residues" evidence="1">
    <location>
        <begin position="186"/>
        <end position="197"/>
    </location>
</feature>
<proteinExistence type="predicted"/>
<dbReference type="RefSeq" id="XP_002543647.1">
    <property type="nucleotide sequence ID" value="XM_002543601.1"/>
</dbReference>
<evidence type="ECO:0000259" key="2">
    <source>
        <dbReference type="Pfam" id="PF20945"/>
    </source>
</evidence>
<keyword evidence="4" id="KW-1185">Reference proteome</keyword>
<dbReference type="GO" id="GO:0000294">
    <property type="term" value="P:nuclear-transcribed mRNA catabolic process, RNase MRP-dependent"/>
    <property type="evidence" value="ECO:0007669"/>
    <property type="project" value="TreeGrafter"/>
</dbReference>
<dbReference type="GO" id="GO:0000466">
    <property type="term" value="P:maturation of 5.8S rRNA from tricistronic rRNA transcript (SSU-rRNA, 5.8S rRNA, LSU-rRNA)"/>
    <property type="evidence" value="ECO:0007669"/>
    <property type="project" value="TreeGrafter"/>
</dbReference>
<evidence type="ECO:0000256" key="1">
    <source>
        <dbReference type="SAM" id="MobiDB-lite"/>
    </source>
</evidence>
<accession>C4JPJ2</accession>
<sequence>MRDARLSSASPAQILPASAFGTVRDTLHLVYHHNKNQHQSTKWFKWLGILRRQTHKLIVELQAAEHHGHLDLTFDDHEAKSIRDAMIHLDRDIVPRCYGAFSSVILDKQFSAMGMVLLAALAEISGLINKSGLDYASCHPSLKSEAFHTVHDTGVATLQHGHRSQEDIGELVGRSEISESLPPRKRGGEVNETEPHISVKGPGPQANKGRKRGLGQEDRETRGTLMQESPGGENPQAPDKVEVENHSSKLRKKKRRKKGNAIDDIFGDLG</sequence>
<dbReference type="GO" id="GO:0042134">
    <property type="term" value="F:rRNA primary transcript binding"/>
    <property type="evidence" value="ECO:0007669"/>
    <property type="project" value="InterPro"/>
</dbReference>
<evidence type="ECO:0000313" key="3">
    <source>
        <dbReference type="EMBL" id="EEP78318.1"/>
    </source>
</evidence>
<dbReference type="Pfam" id="PF20945">
    <property type="entry name" value="RMP1"/>
    <property type="match status" value="1"/>
</dbReference>
<dbReference type="GO" id="GO:0000172">
    <property type="term" value="C:ribonuclease MRP complex"/>
    <property type="evidence" value="ECO:0007669"/>
    <property type="project" value="InterPro"/>
</dbReference>
<gene>
    <name evidence="3" type="ORF">UREG_03164</name>
</gene>
<protein>
    <recommendedName>
        <fullName evidence="2">RNase MRP protein 1 RNA binding domain-containing protein</fullName>
    </recommendedName>
</protein>
<dbReference type="OMA" id="RAKWMMR"/>
<feature type="region of interest" description="Disordered" evidence="1">
    <location>
        <begin position="174"/>
        <end position="270"/>
    </location>
</feature>
<dbReference type="eggNOG" id="ENOG502S2QW">
    <property type="taxonomic scope" value="Eukaryota"/>
</dbReference>
<dbReference type="CDD" id="cd22573">
    <property type="entry name" value="RMP1_RBD"/>
    <property type="match status" value="1"/>
</dbReference>
<dbReference type="KEGG" id="ure:UREG_03164"/>
<organism evidence="3 4">
    <name type="scientific">Uncinocarpus reesii (strain UAMH 1704)</name>
    <dbReference type="NCBI Taxonomy" id="336963"/>
    <lineage>
        <taxon>Eukaryota</taxon>
        <taxon>Fungi</taxon>
        <taxon>Dikarya</taxon>
        <taxon>Ascomycota</taxon>
        <taxon>Pezizomycotina</taxon>
        <taxon>Eurotiomycetes</taxon>
        <taxon>Eurotiomycetidae</taxon>
        <taxon>Onygenales</taxon>
        <taxon>Onygenaceae</taxon>
        <taxon>Uncinocarpus</taxon>
    </lineage>
</organism>
<dbReference type="OrthoDB" id="5414547at2759"/>
<dbReference type="InParanoid" id="C4JPJ2"/>
<dbReference type="Proteomes" id="UP000002058">
    <property type="component" value="Unassembled WGS sequence"/>
</dbReference>
<dbReference type="PANTHER" id="PTHR37792">
    <property type="entry name" value="RIBONUCLEASE MRP PROTEIN SUBUNIT RMP1"/>
    <property type="match status" value="1"/>
</dbReference>
<dbReference type="HOGENOM" id="CLU_031977_1_0_1"/>
<evidence type="ECO:0000313" key="4">
    <source>
        <dbReference type="Proteomes" id="UP000002058"/>
    </source>
</evidence>
<feature type="compositionally biased region" description="Basic residues" evidence="1">
    <location>
        <begin position="248"/>
        <end position="259"/>
    </location>
</feature>
<dbReference type="AlphaFoldDB" id="C4JPJ2"/>
<dbReference type="InterPro" id="IPR047204">
    <property type="entry name" value="RMP1_RBD"/>
</dbReference>
<feature type="domain" description="RNase MRP protein 1 RNA binding" evidence="2">
    <location>
        <begin position="26"/>
        <end position="123"/>
    </location>
</feature>
<dbReference type="InterPro" id="IPR047205">
    <property type="entry name" value="RMP1"/>
</dbReference>
<dbReference type="STRING" id="336963.C4JPJ2"/>
<reference evidence="4" key="1">
    <citation type="journal article" date="2009" name="Genome Res.">
        <title>Comparative genomic analyses of the human fungal pathogens Coccidioides and their relatives.</title>
        <authorList>
            <person name="Sharpton T.J."/>
            <person name="Stajich J.E."/>
            <person name="Rounsley S.D."/>
            <person name="Gardner M.J."/>
            <person name="Wortman J.R."/>
            <person name="Jordar V.S."/>
            <person name="Maiti R."/>
            <person name="Kodira C.D."/>
            <person name="Neafsey D.E."/>
            <person name="Zeng Q."/>
            <person name="Hung C.-Y."/>
            <person name="McMahan C."/>
            <person name="Muszewska A."/>
            <person name="Grynberg M."/>
            <person name="Mandel M.A."/>
            <person name="Kellner E.M."/>
            <person name="Barker B.M."/>
            <person name="Galgiani J.N."/>
            <person name="Orbach M.J."/>
            <person name="Kirkland T.N."/>
            <person name="Cole G.T."/>
            <person name="Henn M.R."/>
            <person name="Birren B.W."/>
            <person name="Taylor J.W."/>
        </authorList>
    </citation>
    <scope>NUCLEOTIDE SEQUENCE [LARGE SCALE GENOMIC DNA]</scope>
    <source>
        <strain evidence="4">UAMH 1704</strain>
    </source>
</reference>